<reference evidence="1" key="1">
    <citation type="journal article" date="2020" name="Stud. Mycol.">
        <title>101 Dothideomycetes genomes: a test case for predicting lifestyles and emergence of pathogens.</title>
        <authorList>
            <person name="Haridas S."/>
            <person name="Albert R."/>
            <person name="Binder M."/>
            <person name="Bloem J."/>
            <person name="Labutti K."/>
            <person name="Salamov A."/>
            <person name="Andreopoulos B."/>
            <person name="Baker S."/>
            <person name="Barry K."/>
            <person name="Bills G."/>
            <person name="Bluhm B."/>
            <person name="Cannon C."/>
            <person name="Castanera R."/>
            <person name="Culley D."/>
            <person name="Daum C."/>
            <person name="Ezra D."/>
            <person name="Gonzalez J."/>
            <person name="Henrissat B."/>
            <person name="Kuo A."/>
            <person name="Liang C."/>
            <person name="Lipzen A."/>
            <person name="Lutzoni F."/>
            <person name="Magnuson J."/>
            <person name="Mondo S."/>
            <person name="Nolan M."/>
            <person name="Ohm R."/>
            <person name="Pangilinan J."/>
            <person name="Park H.-J."/>
            <person name="Ramirez L."/>
            <person name="Alfaro M."/>
            <person name="Sun H."/>
            <person name="Tritt A."/>
            <person name="Yoshinaga Y."/>
            <person name="Zwiers L.-H."/>
            <person name="Turgeon B."/>
            <person name="Goodwin S."/>
            <person name="Spatafora J."/>
            <person name="Crous P."/>
            <person name="Grigoriev I."/>
        </authorList>
    </citation>
    <scope>NUCLEOTIDE SEQUENCE</scope>
    <source>
        <strain evidence="1">ATCC 200398</strain>
    </source>
</reference>
<dbReference type="EMBL" id="MU003494">
    <property type="protein sequence ID" value="KAF2476257.1"/>
    <property type="molecule type" value="Genomic_DNA"/>
</dbReference>
<evidence type="ECO:0000313" key="2">
    <source>
        <dbReference type="Proteomes" id="UP000799755"/>
    </source>
</evidence>
<dbReference type="Proteomes" id="UP000799755">
    <property type="component" value="Unassembled WGS sequence"/>
</dbReference>
<sequence>MGSGKFPGPVNMRRGVRGEKEFVGGNMALVEARQAAPAYGMLLTYQGNTDTVDYLVHNGGVMKRADSVAGMSSEGDSIEKRGGKKRVISPTSRSRVLRMKTAMETLSSSKTVPATAHSVSLLPVGSIYQTTPQNYVVEENKEEDKGEAVAGIQGLGTGPGISNKLMDRVSVPGKSDSRLDTETGGQAITEIHGFAGEFNTSDELLDRVSVSRKSGSFVYTVSVLRLPIWPRHQTLTPIWTRNQYPLCHAQPQFHLPSFSQGRGPPYIVRNLAGLMLKCRIWGFEFIDGEKTPVTGPRTGIQGLRDIDDLVLGANLSSKASSLVNPREGVAGPNYEVEGADQFLPDHVASDLFLKVRIPPSSSPILPSTSSSKNNTAATAPDPVITAIAEIYGYNPSKITRIPGPLLIDAPMGFWMKAKKRNWGKRGRENNYFVLDSISEQVVPTPPVLFYTLTDDIRHYGMSSCIT</sequence>
<comment type="caution">
    <text evidence="1">The sequence shown here is derived from an EMBL/GenBank/DDBJ whole genome shotgun (WGS) entry which is preliminary data.</text>
</comment>
<organism evidence="1 2">
    <name type="scientific">Lindgomyces ingoldianus</name>
    <dbReference type="NCBI Taxonomy" id="673940"/>
    <lineage>
        <taxon>Eukaryota</taxon>
        <taxon>Fungi</taxon>
        <taxon>Dikarya</taxon>
        <taxon>Ascomycota</taxon>
        <taxon>Pezizomycotina</taxon>
        <taxon>Dothideomycetes</taxon>
        <taxon>Pleosporomycetidae</taxon>
        <taxon>Pleosporales</taxon>
        <taxon>Lindgomycetaceae</taxon>
        <taxon>Lindgomyces</taxon>
    </lineage>
</organism>
<name>A0ACB6RD51_9PLEO</name>
<keyword evidence="2" id="KW-1185">Reference proteome</keyword>
<accession>A0ACB6RD51</accession>
<gene>
    <name evidence="1" type="ORF">BDR25DRAFT_349367</name>
</gene>
<proteinExistence type="predicted"/>
<evidence type="ECO:0000313" key="1">
    <source>
        <dbReference type="EMBL" id="KAF2476257.1"/>
    </source>
</evidence>
<protein>
    <submittedName>
        <fullName evidence="1">Uncharacterized protein</fullName>
    </submittedName>
</protein>